<comment type="caution">
    <text evidence="1">The sequence shown here is derived from an EMBL/GenBank/DDBJ whole genome shotgun (WGS) entry which is preliminary data.</text>
</comment>
<dbReference type="Gene3D" id="3.30.160.170">
    <property type="entry name" value="FlaG-like"/>
    <property type="match status" value="1"/>
</dbReference>
<dbReference type="Proteomes" id="UP000007652">
    <property type="component" value="Unassembled WGS sequence"/>
</dbReference>
<dbReference type="RefSeq" id="WP_008909947.1">
    <property type="nucleotide sequence ID" value="NZ_CAKP01000141.1"/>
</dbReference>
<dbReference type="OrthoDB" id="9799867at2"/>
<dbReference type="Pfam" id="PF03646">
    <property type="entry name" value="FlaG"/>
    <property type="match status" value="1"/>
</dbReference>
<dbReference type="STRING" id="857293.CAAU_2621"/>
<dbReference type="eggNOG" id="COG1334">
    <property type="taxonomic scope" value="Bacteria"/>
</dbReference>
<dbReference type="InterPro" id="IPR035924">
    <property type="entry name" value="FlaG-like_sf"/>
</dbReference>
<organism evidence="1 2">
    <name type="scientific">Caloramator australicus RC3</name>
    <dbReference type="NCBI Taxonomy" id="857293"/>
    <lineage>
        <taxon>Bacteria</taxon>
        <taxon>Bacillati</taxon>
        <taxon>Bacillota</taxon>
        <taxon>Clostridia</taxon>
        <taxon>Eubacteriales</taxon>
        <taxon>Clostridiaceae</taxon>
        <taxon>Caloramator</taxon>
    </lineage>
</organism>
<dbReference type="SUPFAM" id="SSF160214">
    <property type="entry name" value="FlaG-like"/>
    <property type="match status" value="1"/>
</dbReference>
<evidence type="ECO:0000313" key="1">
    <source>
        <dbReference type="EMBL" id="CCJ34704.1"/>
    </source>
</evidence>
<evidence type="ECO:0000313" key="2">
    <source>
        <dbReference type="Proteomes" id="UP000007652"/>
    </source>
</evidence>
<accession>I7J6Q4</accession>
<proteinExistence type="predicted"/>
<sequence length="110" mass="12947">MEIQRVNNVNFQNLKPVELNNIKFDKQNNEVNNEVKYNRKDVEKAVETANKYLKDSTHLKFEIHEKTNDIIIKIINDNTGEVLKEIPPKKILDMVASMMEVFGLFIDEKR</sequence>
<dbReference type="PANTHER" id="PTHR37166">
    <property type="entry name" value="PROTEIN FLAG"/>
    <property type="match status" value="1"/>
</dbReference>
<keyword evidence="2" id="KW-1185">Reference proteome</keyword>
<reference evidence="1 2" key="1">
    <citation type="journal article" date="2011" name="J. Bacteriol.">
        <title>Draft genome sequence of Caloramator australicus strain RC3T, a thermoanaerobe from the Great Artesian Basin of Australia.</title>
        <authorList>
            <person name="Ogg C.D."/>
            <person name="Patel B.K.C."/>
        </authorList>
    </citation>
    <scope>NUCLEOTIDE SEQUENCE [LARGE SCALE GENOMIC DNA]</scope>
    <source>
        <strain evidence="1 2">RC3</strain>
    </source>
</reference>
<name>I7J6Q4_9CLOT</name>
<dbReference type="AlphaFoldDB" id="I7J6Q4"/>
<gene>
    <name evidence="1" type="ORF">CAAU_2621</name>
</gene>
<dbReference type="InterPro" id="IPR005186">
    <property type="entry name" value="FlaG"/>
</dbReference>
<dbReference type="PANTHER" id="PTHR37166:SF1">
    <property type="entry name" value="PROTEIN FLAG"/>
    <property type="match status" value="1"/>
</dbReference>
<dbReference type="EMBL" id="CAKP01000141">
    <property type="protein sequence ID" value="CCJ34704.1"/>
    <property type="molecule type" value="Genomic_DNA"/>
</dbReference>
<protein>
    <submittedName>
        <fullName evidence="1">FlaG</fullName>
    </submittedName>
</protein>